<protein>
    <submittedName>
        <fullName evidence="4">AAA family ATPase</fullName>
    </submittedName>
</protein>
<dbReference type="Proteomes" id="UP001442494">
    <property type="component" value="Unassembled WGS sequence"/>
</dbReference>
<dbReference type="RefSeq" id="WP_190422662.1">
    <property type="nucleotide sequence ID" value="NZ_JAMPKK010000006.1"/>
</dbReference>
<accession>A0ABV0JJZ7</accession>
<dbReference type="Pfam" id="PF25503">
    <property type="entry name" value="TPR_CHK1"/>
    <property type="match status" value="1"/>
</dbReference>
<dbReference type="PROSITE" id="PS00108">
    <property type="entry name" value="PROTEIN_KINASE_ST"/>
    <property type="match status" value="1"/>
</dbReference>
<dbReference type="InterPro" id="IPR001054">
    <property type="entry name" value="A/G_cyclase"/>
</dbReference>
<comment type="caution">
    <text evidence="4">The sequence shown here is derived from an EMBL/GenBank/DDBJ whole genome shotgun (WGS) entry which is preliminary data.</text>
</comment>
<dbReference type="PROSITE" id="PS50125">
    <property type="entry name" value="GUANYLATE_CYCLASE_2"/>
    <property type="match status" value="1"/>
</dbReference>
<dbReference type="Gene3D" id="3.30.450.40">
    <property type="match status" value="1"/>
</dbReference>
<feature type="domain" description="Protein kinase" evidence="2">
    <location>
        <begin position="7"/>
        <end position="270"/>
    </location>
</feature>
<dbReference type="Gene3D" id="3.30.200.20">
    <property type="entry name" value="Phosphorylase Kinase, domain 1"/>
    <property type="match status" value="1"/>
</dbReference>
<dbReference type="PROSITE" id="PS50011">
    <property type="entry name" value="PROTEIN_KINASE_DOM"/>
    <property type="match status" value="1"/>
</dbReference>
<dbReference type="SUPFAM" id="SSF55781">
    <property type="entry name" value="GAF domain-like"/>
    <property type="match status" value="1"/>
</dbReference>
<dbReference type="SUPFAM" id="SSF52540">
    <property type="entry name" value="P-loop containing nucleoside triphosphate hydrolases"/>
    <property type="match status" value="1"/>
</dbReference>
<name>A0ABV0JJZ7_9CYAN</name>
<dbReference type="InterPro" id="IPR041664">
    <property type="entry name" value="AAA_16"/>
</dbReference>
<dbReference type="SMART" id="SM00028">
    <property type="entry name" value="TPR"/>
    <property type="match status" value="3"/>
</dbReference>
<dbReference type="SMART" id="SM00220">
    <property type="entry name" value="S_TKc"/>
    <property type="match status" value="1"/>
</dbReference>
<dbReference type="SUPFAM" id="SSF48452">
    <property type="entry name" value="TPR-like"/>
    <property type="match status" value="1"/>
</dbReference>
<dbReference type="InterPro" id="IPR027417">
    <property type="entry name" value="P-loop_NTPase"/>
</dbReference>
<gene>
    <name evidence="4" type="ORF">NDI37_04675</name>
</gene>
<dbReference type="InterPro" id="IPR029016">
    <property type="entry name" value="GAF-like_dom_sf"/>
</dbReference>
<dbReference type="InterPro" id="IPR000719">
    <property type="entry name" value="Prot_kinase_dom"/>
</dbReference>
<comment type="subcellular location">
    <subcellularLocation>
        <location evidence="1">Membrane</location>
        <topology evidence="1">Single-pass membrane protein</topology>
    </subcellularLocation>
</comment>
<dbReference type="Gene3D" id="1.10.510.10">
    <property type="entry name" value="Transferase(Phosphotransferase) domain 1"/>
    <property type="match status" value="1"/>
</dbReference>
<evidence type="ECO:0000259" key="3">
    <source>
        <dbReference type="PROSITE" id="PS50125"/>
    </source>
</evidence>
<dbReference type="Pfam" id="PF01590">
    <property type="entry name" value="GAF"/>
    <property type="match status" value="1"/>
</dbReference>
<dbReference type="Pfam" id="PF00069">
    <property type="entry name" value="Pkinase"/>
    <property type="match status" value="1"/>
</dbReference>
<dbReference type="InterPro" id="IPR029787">
    <property type="entry name" value="Nucleotide_cyclase"/>
</dbReference>
<dbReference type="Pfam" id="PF00211">
    <property type="entry name" value="Guanylate_cyc"/>
    <property type="match status" value="1"/>
</dbReference>
<dbReference type="InterPro" id="IPR011009">
    <property type="entry name" value="Kinase-like_dom_sf"/>
</dbReference>
<dbReference type="InterPro" id="IPR003018">
    <property type="entry name" value="GAF"/>
</dbReference>
<dbReference type="PANTHER" id="PTHR43642">
    <property type="entry name" value="HYBRID SIGNAL TRANSDUCTION HISTIDINE KINASE G"/>
    <property type="match status" value="1"/>
</dbReference>
<dbReference type="InterPro" id="IPR011990">
    <property type="entry name" value="TPR-like_helical_dom_sf"/>
</dbReference>
<reference evidence="4 5" key="1">
    <citation type="submission" date="2022-04" db="EMBL/GenBank/DDBJ databases">
        <title>Positive selection, recombination, and allopatry shape intraspecific diversity of widespread and dominant cyanobacteria.</title>
        <authorList>
            <person name="Wei J."/>
            <person name="Shu W."/>
            <person name="Hu C."/>
        </authorList>
    </citation>
    <scope>NUCLEOTIDE SEQUENCE [LARGE SCALE GENOMIC DNA]</scope>
    <source>
        <strain evidence="4 5">GB2-A5</strain>
    </source>
</reference>
<dbReference type="SMART" id="SM00065">
    <property type="entry name" value="GAF"/>
    <property type="match status" value="1"/>
</dbReference>
<dbReference type="InterPro" id="IPR019734">
    <property type="entry name" value="TPR_rpt"/>
</dbReference>
<evidence type="ECO:0000313" key="5">
    <source>
        <dbReference type="Proteomes" id="UP001442494"/>
    </source>
</evidence>
<proteinExistence type="predicted"/>
<keyword evidence="5" id="KW-1185">Reference proteome</keyword>
<organism evidence="4 5">
    <name type="scientific">Funiculus sociatus GB2-A5</name>
    <dbReference type="NCBI Taxonomy" id="2933946"/>
    <lineage>
        <taxon>Bacteria</taxon>
        <taxon>Bacillati</taxon>
        <taxon>Cyanobacteriota</taxon>
        <taxon>Cyanophyceae</taxon>
        <taxon>Coleofasciculales</taxon>
        <taxon>Coleofasciculaceae</taxon>
        <taxon>Funiculus</taxon>
    </lineage>
</organism>
<dbReference type="InterPro" id="IPR008271">
    <property type="entry name" value="Ser/Thr_kinase_AS"/>
</dbReference>
<dbReference type="SMART" id="SM00044">
    <property type="entry name" value="CYCc"/>
    <property type="match status" value="1"/>
</dbReference>
<dbReference type="Gene3D" id="3.30.70.1230">
    <property type="entry name" value="Nucleotide cyclase"/>
    <property type="match status" value="1"/>
</dbReference>
<evidence type="ECO:0000256" key="1">
    <source>
        <dbReference type="ARBA" id="ARBA00004167"/>
    </source>
</evidence>
<dbReference type="SUPFAM" id="SSF55073">
    <property type="entry name" value="Nucleotide cyclase"/>
    <property type="match status" value="1"/>
</dbReference>
<dbReference type="SUPFAM" id="SSF56112">
    <property type="entry name" value="Protein kinase-like (PK-like)"/>
    <property type="match status" value="1"/>
</dbReference>
<feature type="domain" description="Guanylate cyclase" evidence="3">
    <location>
        <begin position="1542"/>
        <end position="1668"/>
    </location>
</feature>
<dbReference type="InterPro" id="IPR053159">
    <property type="entry name" value="Hybrid_Histidine_Kinase"/>
</dbReference>
<dbReference type="EMBL" id="JAMPKK010000006">
    <property type="protein sequence ID" value="MEP0863760.1"/>
    <property type="molecule type" value="Genomic_DNA"/>
</dbReference>
<sequence length="1795" mass="203330">MLKIPGYKIIEVLHEGTKSLVYRAFRELDRQKVVIKILNQEYPDLNDIAKFKHQYEIVKNLDLLGIVKPYKLENYNNTCVLVLEDFGGESLEKAMNSSKMNLLELLKIAIQISEWLGKLHQNQIIHKDIKPQNILVNPHTGQVKIIDFGISSLLSRETQEIRNPNVLEGSLPYMSPEQTGRMNRAIDYRTDFYSLGVTFYQILTEALPFQSTDPMELVHCHIAKQPVPPSHLNPEIPLAISNIVMKLLSKTAEARYQSSYGLKFDLEVCLTQLQTTGKIENFIPGKQDFSNKFEIPQKLYGREQEITILLAAFERVSQGLTEMMLVSGFSGIGKSALINEIHKPIVQQRGYFISGKFDQFQRNIPYASLIQAFQSLISQILTESQEKIAAWREKLLNDLGANSQVIVDVIPEVELIVGQQPPVAQLGPTESQNRFNIVFQQFIGVFAKKEHPLVVFLDDLQWADSASLNLIQLLMTARDSRYLFLIGAYRHNEVNASHLLMMTLDEINSANAIVNHINLKPLDLGHTNQLISETLSCDEVESKPLAELVIRKTNGNPFFVNQFLKSLYEEKLLNFVPSQSVLNKGAQAVWQWNLEEIKKVGITDNVVELMAGKIQKLSDNAQQILKLAACIGNKFDLKVLSFVYENSPAATAIDLWEAIREELVLPLDNNYKIFLDFDAQEANNYLVSTDTLVCYKFLHDRVQQAAYSLIPEENKKDFHLKIGQLLLGNTSLEERESKIFDIVNQLNFGSELIVNQEARHKLAELNLTAGKKAKASIAYEPALRYLTTGMKLLATDSWESDYQLTFDLYKERSECEYLCKNFEQADNLFNILLQNAKTNLEKVEVYGIQIISYTTLGKFSEVVELGKQALKLLGWNVPEKTREIKKALKLEIQDIRSSIGDTSIKDLIHRPDMTDLNRLATINLISHVIPALYYTNMDLSDLLYLKQASLSLRYGNAANSAMGYLGLSRFLGERLGDFQSRYEFGKLSLNIIEKFNSSELKCKVNFLFGGFVNHWTKHSKIGIIHLKTAYQAGIESGDIVWACYTNNVLSMRSFITGDYLDNLYIENQKSLDYANQVGEIYTPNFFLVTQQLSLCLKGLTKDKCSFSNEFYDEEKHLEQLRAYAGLAIPLNWYYFVKLATLYIFEDYSNALKMALDSEKTLPVVSGLMQVAEHYFYYSLTLAALYSTANEGEKKEYWKTLKRNQKQMKVWADNCPENFLHKYLLIAAEMARISGKTQEAMELYEQAIKSAKENDYIQNQAIANELAAKFYFDKGFDIIAKAYLMEARYGYTKWGAAGKVKELNTNYPNLLYRATGIKDTSTTYSIATSSEDAGVLDLNTVVKASQALSGEIILDKLLAKLMKIVIENAGAEKGFLILKNKDNLLIQAEGAVNKDEVILLQSLPVENSGKLSVGIVNYVARTQDNLVLKDAVREGKFINEQYIVENKPKSILCTPLINQGKLIGILYLENNLTEGAFTSERLEVLNLLSSQAAISIENASLYTNLSALNIAYERFVPHEFLRFLEKESILDVQLGDQVFKEMTILFSDIRSFTTISEGMSPKENFNFINSYLSRVGPVIRQHNGFIDKYIGDAVMALFPQTSEDAVLAAIAMQKKVALWNEERQQRAEVPISIGIGLHSGSLMLGTVGESERMESTVISDAVNLASRMEGLTKLYGVGIAISEQALYQLDELSKYSYRFLDRVRVKGKQAPVAVFEVFSGEPESIRNLKTQTRTDFEQGIILYYQQKFAQAEQIFKEVLQKNHQDKAAKLYVKRCQKYQTSGVPAGWDGSEALDEK</sequence>
<dbReference type="Pfam" id="PF13191">
    <property type="entry name" value="AAA_16"/>
    <property type="match status" value="1"/>
</dbReference>
<dbReference type="Gene3D" id="3.40.50.300">
    <property type="entry name" value="P-loop containing nucleotide triphosphate hydrolases"/>
    <property type="match status" value="1"/>
</dbReference>
<dbReference type="CDD" id="cd07302">
    <property type="entry name" value="CHD"/>
    <property type="match status" value="1"/>
</dbReference>
<evidence type="ECO:0000259" key="2">
    <source>
        <dbReference type="PROSITE" id="PS50011"/>
    </source>
</evidence>
<evidence type="ECO:0000313" key="4">
    <source>
        <dbReference type="EMBL" id="MEP0863760.1"/>
    </source>
</evidence>
<dbReference type="CDD" id="cd14014">
    <property type="entry name" value="STKc_PknB_like"/>
    <property type="match status" value="1"/>
</dbReference>
<dbReference type="PANTHER" id="PTHR43642:SF1">
    <property type="entry name" value="HYBRID SIGNAL TRANSDUCTION HISTIDINE KINASE G"/>
    <property type="match status" value="1"/>
</dbReference>